<evidence type="ECO:0000256" key="1">
    <source>
        <dbReference type="SAM" id="MobiDB-lite"/>
    </source>
</evidence>
<dbReference type="HOGENOM" id="CLU_1108502_0_0_1"/>
<dbReference type="InterPro" id="IPR001245">
    <property type="entry name" value="Ser-Thr/Tyr_kinase_cat_dom"/>
</dbReference>
<dbReference type="PANTHER" id="PTHR27006:SF585">
    <property type="entry name" value="PROTEIN KINASE DOMAIN-CONTAINING PROTEIN"/>
    <property type="match status" value="1"/>
</dbReference>
<evidence type="ECO:0000313" key="4">
    <source>
        <dbReference type="Proteomes" id="UP000026960"/>
    </source>
</evidence>
<dbReference type="PANTHER" id="PTHR27006">
    <property type="entry name" value="PROMASTIGOTE SURFACE ANTIGEN PROTEIN PSA"/>
    <property type="match status" value="1"/>
</dbReference>
<proteinExistence type="predicted"/>
<feature type="compositionally biased region" description="Low complexity" evidence="1">
    <location>
        <begin position="71"/>
        <end position="80"/>
    </location>
</feature>
<dbReference type="SUPFAM" id="SSF56112">
    <property type="entry name" value="Protein kinase-like (PK-like)"/>
    <property type="match status" value="1"/>
</dbReference>
<sequence length="251" mass="27000">MLSYCFTAPGFESSSICFRVVFNPSTPDLFQPHTRRCAVCPPPILSTRSLPDFLSSPALRFAVPCRDATRRAPQPTPTATSLNISPRHGNPKPHPPTNPQPNETPPPPPRPRQQQQQSHGGGDSGAAGHEAPRAPGAHRTAVQLVVVLPPRWGRGAAAAGGGGGGPGGDRGEGAARVPGAREFRNEATLLSRVQHRNVVNLIGYCAHGPDDKLLVYEYVPNESLDKILFSSPPPQPRNSHCEYSSFFFLHH</sequence>
<dbReference type="AlphaFoldDB" id="A0A0D3H6R9"/>
<feature type="region of interest" description="Disordered" evidence="1">
    <location>
        <begin position="65"/>
        <end position="136"/>
    </location>
</feature>
<keyword evidence="4" id="KW-1185">Reference proteome</keyword>
<dbReference type="Gene3D" id="1.10.510.10">
    <property type="entry name" value="Transferase(Phosphotransferase) domain 1"/>
    <property type="match status" value="1"/>
</dbReference>
<dbReference type="EnsemblPlants" id="OBART09G09990.2">
    <property type="protein sequence ID" value="OBART09G09990.2"/>
    <property type="gene ID" value="OBART09G09990"/>
</dbReference>
<dbReference type="InterPro" id="IPR011009">
    <property type="entry name" value="Kinase-like_dom_sf"/>
</dbReference>
<dbReference type="Proteomes" id="UP000026960">
    <property type="component" value="Chromosome 9"/>
</dbReference>
<protein>
    <recommendedName>
        <fullName evidence="2">Serine-threonine/tyrosine-protein kinase catalytic domain-containing protein</fullName>
    </recommendedName>
</protein>
<evidence type="ECO:0000313" key="3">
    <source>
        <dbReference type="EnsemblPlants" id="OBART09G09990.2"/>
    </source>
</evidence>
<reference evidence="3" key="1">
    <citation type="journal article" date="2009" name="Rice">
        <title>De Novo Next Generation Sequencing of Plant Genomes.</title>
        <authorList>
            <person name="Rounsley S."/>
            <person name="Marri P.R."/>
            <person name="Yu Y."/>
            <person name="He R."/>
            <person name="Sisneros N."/>
            <person name="Goicoechea J.L."/>
            <person name="Lee S.J."/>
            <person name="Angelova A."/>
            <person name="Kudrna D."/>
            <person name="Luo M."/>
            <person name="Affourtit J."/>
            <person name="Desany B."/>
            <person name="Knight J."/>
            <person name="Niazi F."/>
            <person name="Egholm M."/>
            <person name="Wing R.A."/>
        </authorList>
    </citation>
    <scope>NUCLEOTIDE SEQUENCE [LARGE SCALE GENOMIC DNA]</scope>
    <source>
        <strain evidence="3">cv. IRGC 105608</strain>
    </source>
</reference>
<dbReference type="Pfam" id="PF07714">
    <property type="entry name" value="PK_Tyr_Ser-Thr"/>
    <property type="match status" value="1"/>
</dbReference>
<feature type="region of interest" description="Disordered" evidence="1">
    <location>
        <begin position="156"/>
        <end position="175"/>
    </location>
</feature>
<accession>A0A0D3H6R9</accession>
<reference evidence="3" key="2">
    <citation type="submission" date="2015-03" db="UniProtKB">
        <authorList>
            <consortium name="EnsemblPlants"/>
        </authorList>
    </citation>
    <scope>IDENTIFICATION</scope>
</reference>
<feature type="domain" description="Serine-threonine/tyrosine-protein kinase catalytic" evidence="2">
    <location>
        <begin position="181"/>
        <end position="231"/>
    </location>
</feature>
<name>A0A0D3H6R9_9ORYZ</name>
<dbReference type="GO" id="GO:0004672">
    <property type="term" value="F:protein kinase activity"/>
    <property type="evidence" value="ECO:0007669"/>
    <property type="project" value="InterPro"/>
</dbReference>
<feature type="compositionally biased region" description="Pro residues" evidence="1">
    <location>
        <begin position="92"/>
        <end position="111"/>
    </location>
</feature>
<evidence type="ECO:0000259" key="2">
    <source>
        <dbReference type="Pfam" id="PF07714"/>
    </source>
</evidence>
<feature type="compositionally biased region" description="Gly residues" evidence="1">
    <location>
        <begin position="158"/>
        <end position="168"/>
    </location>
</feature>
<organism evidence="3">
    <name type="scientific">Oryza barthii</name>
    <dbReference type="NCBI Taxonomy" id="65489"/>
    <lineage>
        <taxon>Eukaryota</taxon>
        <taxon>Viridiplantae</taxon>
        <taxon>Streptophyta</taxon>
        <taxon>Embryophyta</taxon>
        <taxon>Tracheophyta</taxon>
        <taxon>Spermatophyta</taxon>
        <taxon>Magnoliopsida</taxon>
        <taxon>Liliopsida</taxon>
        <taxon>Poales</taxon>
        <taxon>Poaceae</taxon>
        <taxon>BOP clade</taxon>
        <taxon>Oryzoideae</taxon>
        <taxon>Oryzeae</taxon>
        <taxon>Oryzinae</taxon>
        <taxon>Oryza</taxon>
    </lineage>
</organism>
<dbReference type="Gramene" id="OBART09G09990.2">
    <property type="protein sequence ID" value="OBART09G09990.2"/>
    <property type="gene ID" value="OBART09G09990"/>
</dbReference>